<dbReference type="EMBL" id="SNYO01000009">
    <property type="protein sequence ID" value="TDQ50967.1"/>
    <property type="molecule type" value="Genomic_DNA"/>
</dbReference>
<dbReference type="PROSITE" id="PS51819">
    <property type="entry name" value="VOC"/>
    <property type="match status" value="1"/>
</dbReference>
<sequence>MGQPVAYFEITSTAPEKIRDFYTALFGWTAEPDPSMDDYAMVDTGAGPDAIGGGIGPSQAPGDTGVKIYVRVEDLEAGLARATELGADTLLPAMELPGGYGRIAVVADPDGNPVGLWA</sequence>
<evidence type="ECO:0000313" key="2">
    <source>
        <dbReference type="EMBL" id="TDQ50967.1"/>
    </source>
</evidence>
<comment type="caution">
    <text evidence="2">The sequence shown here is derived from an EMBL/GenBank/DDBJ whole genome shotgun (WGS) entry which is preliminary data.</text>
</comment>
<dbReference type="SUPFAM" id="SSF54593">
    <property type="entry name" value="Glyoxalase/Bleomycin resistance protein/Dihydroxybiphenyl dioxygenase"/>
    <property type="match status" value="1"/>
</dbReference>
<dbReference type="PANTHER" id="PTHR33993">
    <property type="entry name" value="GLYOXALASE-RELATED"/>
    <property type="match status" value="1"/>
</dbReference>
<accession>A0A4V3D8A2</accession>
<dbReference type="Pfam" id="PF18029">
    <property type="entry name" value="Glyoxalase_6"/>
    <property type="match status" value="1"/>
</dbReference>
<keyword evidence="3" id="KW-1185">Reference proteome</keyword>
<dbReference type="InterPro" id="IPR029068">
    <property type="entry name" value="Glyas_Bleomycin-R_OHBP_Dase"/>
</dbReference>
<dbReference type="InterPro" id="IPR052164">
    <property type="entry name" value="Anthracycline_SecMetBiosynth"/>
</dbReference>
<dbReference type="Proteomes" id="UP000295705">
    <property type="component" value="Unassembled WGS sequence"/>
</dbReference>
<gene>
    <name evidence="2" type="ORF">EV188_109176</name>
</gene>
<name>A0A4V3D8A2_9PSEU</name>
<dbReference type="InterPro" id="IPR041581">
    <property type="entry name" value="Glyoxalase_6"/>
</dbReference>
<dbReference type="CDD" id="cd07247">
    <property type="entry name" value="SgaA_N_like"/>
    <property type="match status" value="1"/>
</dbReference>
<feature type="domain" description="VOC" evidence="1">
    <location>
        <begin position="4"/>
        <end position="118"/>
    </location>
</feature>
<dbReference type="InterPro" id="IPR037523">
    <property type="entry name" value="VOC_core"/>
</dbReference>
<proteinExistence type="predicted"/>
<organism evidence="2 3">
    <name type="scientific">Actinomycetospora succinea</name>
    <dbReference type="NCBI Taxonomy" id="663603"/>
    <lineage>
        <taxon>Bacteria</taxon>
        <taxon>Bacillati</taxon>
        <taxon>Actinomycetota</taxon>
        <taxon>Actinomycetes</taxon>
        <taxon>Pseudonocardiales</taxon>
        <taxon>Pseudonocardiaceae</taxon>
        <taxon>Actinomycetospora</taxon>
    </lineage>
</organism>
<dbReference type="AlphaFoldDB" id="A0A4V3D8A2"/>
<evidence type="ECO:0000313" key="3">
    <source>
        <dbReference type="Proteomes" id="UP000295705"/>
    </source>
</evidence>
<dbReference type="RefSeq" id="WP_166660058.1">
    <property type="nucleotide sequence ID" value="NZ_BAABHR010000003.1"/>
</dbReference>
<reference evidence="2 3" key="1">
    <citation type="submission" date="2019-03" db="EMBL/GenBank/DDBJ databases">
        <title>Genomic Encyclopedia of Type Strains, Phase IV (KMG-IV): sequencing the most valuable type-strain genomes for metagenomic binning, comparative biology and taxonomic classification.</title>
        <authorList>
            <person name="Goeker M."/>
        </authorList>
    </citation>
    <scope>NUCLEOTIDE SEQUENCE [LARGE SCALE GENOMIC DNA]</scope>
    <source>
        <strain evidence="2 3">DSM 45775</strain>
    </source>
</reference>
<protein>
    <recommendedName>
        <fullName evidence="1">VOC domain-containing protein</fullName>
    </recommendedName>
</protein>
<dbReference type="Gene3D" id="3.10.180.10">
    <property type="entry name" value="2,3-Dihydroxybiphenyl 1,2-Dioxygenase, domain 1"/>
    <property type="match status" value="1"/>
</dbReference>
<evidence type="ECO:0000259" key="1">
    <source>
        <dbReference type="PROSITE" id="PS51819"/>
    </source>
</evidence>